<evidence type="ECO:0000313" key="2">
    <source>
        <dbReference type="EMBL" id="WFG00198.1"/>
    </source>
</evidence>
<proteinExistence type="predicted"/>
<feature type="region of interest" description="Disordered" evidence="1">
    <location>
        <begin position="1"/>
        <end position="21"/>
    </location>
</feature>
<evidence type="ECO:0000256" key="1">
    <source>
        <dbReference type="SAM" id="MobiDB-lite"/>
    </source>
</evidence>
<dbReference type="Proteomes" id="UP001218423">
    <property type="component" value="Plasmid pAC1520"/>
</dbReference>
<dbReference type="AlphaFoldDB" id="A0AAJ5ZAP9"/>
<name>A0AAJ5ZAP9_AERCA</name>
<dbReference type="EMBL" id="CP120943">
    <property type="protein sequence ID" value="WFG00198.1"/>
    <property type="molecule type" value="Genomic_DNA"/>
</dbReference>
<dbReference type="RefSeq" id="WP_128341306.1">
    <property type="nucleotide sequence ID" value="NZ_CAWOMG010000111.1"/>
</dbReference>
<sequence>MAERISARFERLTPGQQEQARQLFEDAHNGDGYRYQSYNDHRIDPEGKIFVRHIVGNIHY</sequence>
<feature type="compositionally biased region" description="Basic and acidic residues" evidence="1">
    <location>
        <begin position="1"/>
        <end position="11"/>
    </location>
</feature>
<geneLocation type="plasmid" evidence="2 3">
    <name>pAC1520</name>
</geneLocation>
<organism evidence="2 3">
    <name type="scientific">Aeromonas caviae</name>
    <name type="common">Aeromonas punctata</name>
    <dbReference type="NCBI Taxonomy" id="648"/>
    <lineage>
        <taxon>Bacteria</taxon>
        <taxon>Pseudomonadati</taxon>
        <taxon>Pseudomonadota</taxon>
        <taxon>Gammaproteobacteria</taxon>
        <taxon>Aeromonadales</taxon>
        <taxon>Aeromonadaceae</taxon>
        <taxon>Aeromonas</taxon>
    </lineage>
</organism>
<keyword evidence="2" id="KW-0614">Plasmid</keyword>
<protein>
    <submittedName>
        <fullName evidence="2">Uncharacterized protein</fullName>
    </submittedName>
</protein>
<evidence type="ECO:0000313" key="3">
    <source>
        <dbReference type="Proteomes" id="UP001218423"/>
    </source>
</evidence>
<reference evidence="2" key="1">
    <citation type="submission" date="2023-03" db="EMBL/GenBank/DDBJ databases">
        <title>Aeromonas caviae strain AC1520.</title>
        <authorList>
            <person name="Xie T."/>
            <person name="Zhang Q."/>
            <person name="Deng J."/>
            <person name="Li X."/>
        </authorList>
    </citation>
    <scope>NUCLEOTIDE SEQUENCE</scope>
    <source>
        <strain evidence="2">AC1520</strain>
        <plasmid evidence="2">pAC1520</plasmid>
    </source>
</reference>
<accession>A0AAJ5ZAP9</accession>
<gene>
    <name evidence="2" type="ORF">P5S46_22140</name>
</gene>